<sequence length="346" mass="38277">MKPIKMGVIGAGGTWGQTHVSIYKEHPLASVTAICDLNRSSAEAAAAKLGIPQEAVYTDYRELLRHADVDAVAIVTPDFLHAELAVACAKAKKHMLIEKPLATTREDVDRMMEAIAQNGVRVMVDLHNRWSPPFNAAWSAIHSGKYGNPCTAYFRLNDIRWVATDLLKWSAKSSILWFLGSHSLDTLRWLMGSEPSEIYAVKHEGVLRAEGVDTADAYQTTIKFRNGAIAQMENGWIDPNGNGCINDIKFNMVLERGKIDIDTSSHGMMEIADDRQAVVPDVLVSNFVFGKCRGFAYESIRSFIDQLYTGEEFHVTLRDAANTSLSILKIMESAENGKPVLVDGLY</sequence>
<evidence type="ECO:0000313" key="4">
    <source>
        <dbReference type="Proteomes" id="UP000651482"/>
    </source>
</evidence>
<dbReference type="EMBL" id="JACRSN010000009">
    <property type="protein sequence ID" value="MBC8533795.1"/>
    <property type="molecule type" value="Genomic_DNA"/>
</dbReference>
<feature type="domain" description="Gfo/Idh/MocA-like oxidoreductase N-terminal" evidence="1">
    <location>
        <begin position="4"/>
        <end position="125"/>
    </location>
</feature>
<dbReference type="InterPro" id="IPR036291">
    <property type="entry name" value="NAD(P)-bd_dom_sf"/>
</dbReference>
<feature type="domain" description="GFO/IDH/MocA-like oxidoreductase" evidence="2">
    <location>
        <begin position="136"/>
        <end position="259"/>
    </location>
</feature>
<accession>A0A926HSF9</accession>
<keyword evidence="4" id="KW-1185">Reference proteome</keyword>
<protein>
    <submittedName>
        <fullName evidence="3">Gfo/Idh/MocA family oxidoreductase</fullName>
    </submittedName>
</protein>
<dbReference type="Proteomes" id="UP000651482">
    <property type="component" value="Unassembled WGS sequence"/>
</dbReference>
<dbReference type="Gene3D" id="3.30.360.10">
    <property type="entry name" value="Dihydrodipicolinate Reductase, domain 2"/>
    <property type="match status" value="1"/>
</dbReference>
<dbReference type="Gene3D" id="3.40.50.720">
    <property type="entry name" value="NAD(P)-binding Rossmann-like Domain"/>
    <property type="match status" value="1"/>
</dbReference>
<dbReference type="PANTHER" id="PTHR43377:SF1">
    <property type="entry name" value="BILIVERDIN REDUCTASE A"/>
    <property type="match status" value="1"/>
</dbReference>
<dbReference type="AlphaFoldDB" id="A0A926HSF9"/>
<dbReference type="Pfam" id="PF01408">
    <property type="entry name" value="GFO_IDH_MocA"/>
    <property type="match status" value="1"/>
</dbReference>
<proteinExistence type="predicted"/>
<evidence type="ECO:0000259" key="2">
    <source>
        <dbReference type="Pfam" id="PF22725"/>
    </source>
</evidence>
<dbReference type="InterPro" id="IPR055170">
    <property type="entry name" value="GFO_IDH_MocA-like_dom"/>
</dbReference>
<dbReference type="RefSeq" id="WP_249319451.1">
    <property type="nucleotide sequence ID" value="NZ_JACRSN010000009.1"/>
</dbReference>
<evidence type="ECO:0000313" key="3">
    <source>
        <dbReference type="EMBL" id="MBC8533795.1"/>
    </source>
</evidence>
<reference evidence="3" key="1">
    <citation type="submission" date="2020-08" db="EMBL/GenBank/DDBJ databases">
        <title>Genome public.</title>
        <authorList>
            <person name="Liu C."/>
            <person name="Sun Q."/>
        </authorList>
    </citation>
    <scope>NUCLEOTIDE SEQUENCE</scope>
    <source>
        <strain evidence="3">NSJ-40</strain>
    </source>
</reference>
<gene>
    <name evidence="3" type="ORF">IAG03_07215</name>
</gene>
<dbReference type="Pfam" id="PF22725">
    <property type="entry name" value="GFO_IDH_MocA_C3"/>
    <property type="match status" value="1"/>
</dbReference>
<dbReference type="GO" id="GO:0000166">
    <property type="term" value="F:nucleotide binding"/>
    <property type="evidence" value="ECO:0007669"/>
    <property type="project" value="InterPro"/>
</dbReference>
<comment type="caution">
    <text evidence="3">The sequence shown here is derived from an EMBL/GenBank/DDBJ whole genome shotgun (WGS) entry which is preliminary data.</text>
</comment>
<dbReference type="SUPFAM" id="SSF55347">
    <property type="entry name" value="Glyceraldehyde-3-phosphate dehydrogenase-like, C-terminal domain"/>
    <property type="match status" value="1"/>
</dbReference>
<dbReference type="SUPFAM" id="SSF51735">
    <property type="entry name" value="NAD(P)-binding Rossmann-fold domains"/>
    <property type="match status" value="1"/>
</dbReference>
<organism evidence="3 4">
    <name type="scientific">Yeguia hominis</name>
    <dbReference type="NCBI Taxonomy" id="2763662"/>
    <lineage>
        <taxon>Bacteria</taxon>
        <taxon>Bacillati</taxon>
        <taxon>Bacillota</taxon>
        <taxon>Clostridia</taxon>
        <taxon>Eubacteriales</taxon>
        <taxon>Yeguiaceae</taxon>
        <taxon>Yeguia</taxon>
    </lineage>
</organism>
<dbReference type="InterPro" id="IPR051450">
    <property type="entry name" value="Gfo/Idh/MocA_Oxidoreductases"/>
</dbReference>
<evidence type="ECO:0000259" key="1">
    <source>
        <dbReference type="Pfam" id="PF01408"/>
    </source>
</evidence>
<name>A0A926HSF9_9FIRM</name>
<dbReference type="PANTHER" id="PTHR43377">
    <property type="entry name" value="BILIVERDIN REDUCTASE A"/>
    <property type="match status" value="1"/>
</dbReference>
<dbReference type="InterPro" id="IPR000683">
    <property type="entry name" value="Gfo/Idh/MocA-like_OxRdtase_N"/>
</dbReference>